<dbReference type="RefSeq" id="WP_061312094.1">
    <property type="nucleotide sequence ID" value="NZ_JACBCU010000001.1"/>
</dbReference>
<dbReference type="InterPro" id="IPR021354">
    <property type="entry name" value="DUF2975"/>
</dbReference>
<comment type="caution">
    <text evidence="1">The sequence shown here is derived from an EMBL/GenBank/DDBJ whole genome shotgun (WGS) entry which is preliminary data.</text>
</comment>
<protein>
    <submittedName>
        <fullName evidence="1">DUF2975 domain-containing protein</fullName>
    </submittedName>
</protein>
<gene>
    <name evidence="1" type="ORF">FDG29_08060</name>
</gene>
<evidence type="ECO:0000313" key="1">
    <source>
        <dbReference type="EMBL" id="NFV16110.1"/>
    </source>
</evidence>
<dbReference type="Pfam" id="PF11188">
    <property type="entry name" value="DUF2975"/>
    <property type="match status" value="1"/>
</dbReference>
<dbReference type="EMBL" id="SXEU01000002">
    <property type="protein sequence ID" value="NFV16110.1"/>
    <property type="molecule type" value="Genomic_DNA"/>
</dbReference>
<accession>A0A6G4HSH2</accession>
<reference evidence="1" key="1">
    <citation type="submission" date="2019-04" db="EMBL/GenBank/DDBJ databases">
        <title>Genome sequencing of Clostridium botulinum Groups I-IV and Clostridium butyricum.</title>
        <authorList>
            <person name="Brunt J."/>
            <person name="Van Vliet A.H.M."/>
            <person name="Stringer S.C."/>
            <person name="Carter A.T."/>
            <person name="Peck M.W."/>
        </authorList>
    </citation>
    <scope>NUCLEOTIDE SEQUENCE</scope>
    <source>
        <strain evidence="1">751/1</strain>
    </source>
</reference>
<sequence length="160" mass="17952">MKEGFSIKFIKVLLMILIFGCTCMLGKYGFMTLFAREKIPDGFPNIILFLFTTGVYIVVAWNLLKIVFSIDSTPFSLKNVKNFKIIGYLMLFLSLIDAIESIVNFKKSDDLVALGIILDKGIVGIRPSCILYLVLGIMALVLAEIFKKAVKIKNENDLTI</sequence>
<organism evidence="1">
    <name type="scientific">Clostridium botulinum</name>
    <dbReference type="NCBI Taxonomy" id="1491"/>
    <lineage>
        <taxon>Bacteria</taxon>
        <taxon>Bacillati</taxon>
        <taxon>Bacillota</taxon>
        <taxon>Clostridia</taxon>
        <taxon>Eubacteriales</taxon>
        <taxon>Clostridiaceae</taxon>
        <taxon>Clostridium</taxon>
    </lineage>
</organism>
<proteinExistence type="predicted"/>
<dbReference type="AlphaFoldDB" id="A0A6G4HSH2"/>
<name>A0A6G4HSH2_CLOBO</name>